<sequence>MIFKSRFPDIEIPKIGVYQYATSNPSGIDDDKHIFIDAMTNKKLSFGEFKRDTKRLAAGLVNKVGFKRGDVLAIFSTNHLDYPTVVYGGKVSPINPLYTVDECTYQLKDSGASVIIVNPSFLSNLIEAASAANIPKSKIFLFGEEEIDGIRPFSSLFSEKEINPIEYTPEEAKSTTAFLCYSSGTTGKNKGVETTHYNMVSNLAQLSAFEKGFTHETSSIGFLPFFHIYGKVFLLHLIILKVYINNKVANVIPVNLIQTHSSPHFELEIFCRAIQDYKVNLVPVVPPVILLLVKSPIARKYDLSSLRLLISAAAPLSKELTNDFFKIHKIPIKQAYGLTETSPITHLGETDNIIQGSIGILLPNIECKIISENGQELGCNELGELYVRGPNVMKGYLNNKKATDMCIDSDGWFRTGDEVYADSQENFFIVDRVKELIKYKGFQVAPAELESILLTHPSIDDAAVIGVYSDESATEYPTAFVVLQKDINQSDEIKEEIKEFVSQRVSNHKKLRGGVYITDQIPKSPSGQKPEPREHFKDARAGARNIAENMLPSPVHPKNLMFGGRLASFPISPINVSPKQ</sequence>
<protein>
    <submittedName>
        <fullName evidence="5">6848_t:CDS:1</fullName>
    </submittedName>
</protein>
<dbReference type="EMBL" id="CAJVPP010000553">
    <property type="protein sequence ID" value="CAG8493014.1"/>
    <property type="molecule type" value="Genomic_DNA"/>
</dbReference>
<dbReference type="CDD" id="cd05911">
    <property type="entry name" value="Firefly_Luc_like"/>
    <property type="match status" value="1"/>
</dbReference>
<evidence type="ECO:0000259" key="4">
    <source>
        <dbReference type="Pfam" id="PF13193"/>
    </source>
</evidence>
<dbReference type="PANTHER" id="PTHR24096:SF149">
    <property type="entry name" value="AMP-BINDING DOMAIN-CONTAINING PROTEIN-RELATED"/>
    <property type="match status" value="1"/>
</dbReference>
<comment type="similarity">
    <text evidence="1">Belongs to the ATP-dependent AMP-binding enzyme family.</text>
</comment>
<dbReference type="GO" id="GO:0016405">
    <property type="term" value="F:CoA-ligase activity"/>
    <property type="evidence" value="ECO:0007669"/>
    <property type="project" value="TreeGrafter"/>
</dbReference>
<evidence type="ECO:0000256" key="2">
    <source>
        <dbReference type="ARBA" id="ARBA00022598"/>
    </source>
</evidence>
<name>A0A9N8ZF37_FUNMO</name>
<dbReference type="InterPro" id="IPR025110">
    <property type="entry name" value="AMP-bd_C"/>
</dbReference>
<keyword evidence="6" id="KW-1185">Reference proteome</keyword>
<proteinExistence type="inferred from homology"/>
<feature type="domain" description="AMP-dependent synthetase/ligase" evidence="3">
    <location>
        <begin position="31"/>
        <end position="397"/>
    </location>
</feature>
<dbReference type="Pfam" id="PF00501">
    <property type="entry name" value="AMP-binding"/>
    <property type="match status" value="1"/>
</dbReference>
<evidence type="ECO:0000256" key="1">
    <source>
        <dbReference type="ARBA" id="ARBA00006432"/>
    </source>
</evidence>
<gene>
    <name evidence="5" type="ORF">FMOSSE_LOCUS3635</name>
</gene>
<dbReference type="Gene3D" id="3.30.300.30">
    <property type="match status" value="1"/>
</dbReference>
<reference evidence="5" key="1">
    <citation type="submission" date="2021-06" db="EMBL/GenBank/DDBJ databases">
        <authorList>
            <person name="Kallberg Y."/>
            <person name="Tangrot J."/>
            <person name="Rosling A."/>
        </authorList>
    </citation>
    <scope>NUCLEOTIDE SEQUENCE</scope>
    <source>
        <strain evidence="5">87-6 pot B 2015</strain>
    </source>
</reference>
<evidence type="ECO:0000313" key="5">
    <source>
        <dbReference type="EMBL" id="CAG8493014.1"/>
    </source>
</evidence>
<dbReference type="Pfam" id="PF13193">
    <property type="entry name" value="AMP-binding_C"/>
    <property type="match status" value="1"/>
</dbReference>
<dbReference type="SUPFAM" id="SSF56801">
    <property type="entry name" value="Acetyl-CoA synthetase-like"/>
    <property type="match status" value="1"/>
</dbReference>
<dbReference type="InterPro" id="IPR000873">
    <property type="entry name" value="AMP-dep_synth/lig_dom"/>
</dbReference>
<evidence type="ECO:0000259" key="3">
    <source>
        <dbReference type="Pfam" id="PF00501"/>
    </source>
</evidence>
<dbReference type="PANTHER" id="PTHR24096">
    <property type="entry name" value="LONG-CHAIN-FATTY-ACID--COA LIGASE"/>
    <property type="match status" value="1"/>
</dbReference>
<dbReference type="Proteomes" id="UP000789375">
    <property type="component" value="Unassembled WGS sequence"/>
</dbReference>
<dbReference type="Gene3D" id="2.30.38.10">
    <property type="entry name" value="Luciferase, Domain 3"/>
    <property type="match status" value="1"/>
</dbReference>
<accession>A0A9N8ZF37</accession>
<evidence type="ECO:0000313" key="6">
    <source>
        <dbReference type="Proteomes" id="UP000789375"/>
    </source>
</evidence>
<dbReference type="AlphaFoldDB" id="A0A9N8ZF37"/>
<dbReference type="InterPro" id="IPR045851">
    <property type="entry name" value="AMP-bd_C_sf"/>
</dbReference>
<comment type="caution">
    <text evidence="5">The sequence shown here is derived from an EMBL/GenBank/DDBJ whole genome shotgun (WGS) entry which is preliminary data.</text>
</comment>
<organism evidence="5 6">
    <name type="scientific">Funneliformis mosseae</name>
    <name type="common">Endomycorrhizal fungus</name>
    <name type="synonym">Glomus mosseae</name>
    <dbReference type="NCBI Taxonomy" id="27381"/>
    <lineage>
        <taxon>Eukaryota</taxon>
        <taxon>Fungi</taxon>
        <taxon>Fungi incertae sedis</taxon>
        <taxon>Mucoromycota</taxon>
        <taxon>Glomeromycotina</taxon>
        <taxon>Glomeromycetes</taxon>
        <taxon>Glomerales</taxon>
        <taxon>Glomeraceae</taxon>
        <taxon>Funneliformis</taxon>
    </lineage>
</organism>
<keyword evidence="2" id="KW-0436">Ligase</keyword>
<dbReference type="Gene3D" id="3.40.50.980">
    <property type="match status" value="2"/>
</dbReference>
<feature type="domain" description="AMP-binding enzyme C-terminal" evidence="4">
    <location>
        <begin position="448"/>
        <end position="527"/>
    </location>
</feature>